<accession>A0ABQ8UNN8</accession>
<protein>
    <submittedName>
        <fullName evidence="4">NOD3 protein</fullName>
    </submittedName>
</protein>
<dbReference type="Proteomes" id="UP001141327">
    <property type="component" value="Unassembled WGS sequence"/>
</dbReference>
<evidence type="ECO:0000256" key="3">
    <source>
        <dbReference type="ARBA" id="ARBA00022737"/>
    </source>
</evidence>
<dbReference type="InterPro" id="IPR027038">
    <property type="entry name" value="RanGap"/>
</dbReference>
<dbReference type="EMBL" id="JAPMOS010000030">
    <property type="protein sequence ID" value="KAJ4458340.1"/>
    <property type="molecule type" value="Genomic_DNA"/>
</dbReference>
<evidence type="ECO:0000256" key="1">
    <source>
        <dbReference type="ARBA" id="ARBA00022468"/>
    </source>
</evidence>
<proteinExistence type="predicted"/>
<dbReference type="PANTHER" id="PTHR24113">
    <property type="entry name" value="RAN GTPASE-ACTIVATING PROTEIN 1"/>
    <property type="match status" value="1"/>
</dbReference>
<name>A0ABQ8UNN8_9EUKA</name>
<keyword evidence="2" id="KW-0433">Leucine-rich repeat</keyword>
<organism evidence="4 5">
    <name type="scientific">Paratrimastix pyriformis</name>
    <dbReference type="NCBI Taxonomy" id="342808"/>
    <lineage>
        <taxon>Eukaryota</taxon>
        <taxon>Metamonada</taxon>
        <taxon>Preaxostyla</taxon>
        <taxon>Paratrimastigidae</taxon>
        <taxon>Paratrimastix</taxon>
    </lineage>
</organism>
<dbReference type="Pfam" id="PF13516">
    <property type="entry name" value="LRR_6"/>
    <property type="match status" value="3"/>
</dbReference>
<keyword evidence="1" id="KW-0343">GTPase activation</keyword>
<comment type="caution">
    <text evidence="4">The sequence shown here is derived from an EMBL/GenBank/DDBJ whole genome shotgun (WGS) entry which is preliminary data.</text>
</comment>
<reference evidence="4" key="1">
    <citation type="journal article" date="2022" name="bioRxiv">
        <title>Genomics of Preaxostyla Flagellates Illuminates Evolutionary Transitions and the Path Towards Mitochondrial Loss.</title>
        <authorList>
            <person name="Novak L.V.F."/>
            <person name="Treitli S.C."/>
            <person name="Pyrih J."/>
            <person name="Halakuc P."/>
            <person name="Pipaliya S.V."/>
            <person name="Vacek V."/>
            <person name="Brzon O."/>
            <person name="Soukal P."/>
            <person name="Eme L."/>
            <person name="Dacks J.B."/>
            <person name="Karnkowska A."/>
            <person name="Elias M."/>
            <person name="Hampl V."/>
        </authorList>
    </citation>
    <scope>NUCLEOTIDE SEQUENCE</scope>
    <source>
        <strain evidence="4">RCP-MX</strain>
    </source>
</reference>
<keyword evidence="3" id="KW-0677">Repeat</keyword>
<gene>
    <name evidence="4" type="ORF">PAPYR_5883</name>
</gene>
<dbReference type="InterPro" id="IPR032675">
    <property type="entry name" value="LRR_dom_sf"/>
</dbReference>
<dbReference type="SUPFAM" id="SSF52047">
    <property type="entry name" value="RNI-like"/>
    <property type="match status" value="2"/>
</dbReference>
<dbReference type="PANTHER" id="PTHR24113:SF12">
    <property type="entry name" value="RAN GTPASE-ACTIVATING PROTEIN 1"/>
    <property type="match status" value="1"/>
</dbReference>
<dbReference type="Gene3D" id="3.80.10.10">
    <property type="entry name" value="Ribonuclease Inhibitor"/>
    <property type="match status" value="3"/>
</dbReference>
<evidence type="ECO:0000313" key="5">
    <source>
        <dbReference type="Proteomes" id="UP001141327"/>
    </source>
</evidence>
<dbReference type="SMART" id="SM00368">
    <property type="entry name" value="LRR_RI"/>
    <property type="match status" value="7"/>
</dbReference>
<dbReference type="InterPro" id="IPR001611">
    <property type="entry name" value="Leu-rich_rpt"/>
</dbReference>
<evidence type="ECO:0000256" key="2">
    <source>
        <dbReference type="ARBA" id="ARBA00022614"/>
    </source>
</evidence>
<evidence type="ECO:0000313" key="4">
    <source>
        <dbReference type="EMBL" id="KAJ4458340.1"/>
    </source>
</evidence>
<sequence>MAEQSADDAEIKEIKSRVAAAAQMIDHLLSQTRPSEMTTGVGEAFDWLLAELPNTAGLLGDVDRHALEAAIQRKAPFFVLRGQNDTSLRGQVALARVLRSHPTIRHVRLYGNALGDAGAAALSEGLREGSLLEYIGLNCNHIGPVGAILVAEALQQNAALTELELGDNPIGDAGVAAIAGALPATRIRSVRSPPMSCSSPGLNLENVGMSGAGAASLASALARAAALTSVRLLVSFSLGPQLFLDGNPLGPPGMEALARHLNMSSLVKLNLSGSQIGPTGARSLAAALRDNTQLETLFLCDDQLGDAGAAEMGDCLAGNKGLRQSLDLRDNSTLGPAGTATLADALPRNTALHSLGLVGANPGAEGAAGLAAALTRNVTLQRVSLDGLLLAEVLVLAAALRQNPTVQVHFRFDQFNPEDLDTFIDRVGDAEILLRMGIALHDHDEG</sequence>
<keyword evidence="5" id="KW-1185">Reference proteome</keyword>